<dbReference type="GO" id="GO:0004674">
    <property type="term" value="F:protein serine/threonine kinase activity"/>
    <property type="evidence" value="ECO:0007669"/>
    <property type="project" value="UniProtKB-KW"/>
</dbReference>
<evidence type="ECO:0000313" key="6">
    <source>
        <dbReference type="EMBL" id="OHT03682.1"/>
    </source>
</evidence>
<dbReference type="InterPro" id="IPR011009">
    <property type="entry name" value="Kinase-like_dom_sf"/>
</dbReference>
<name>A0A1J4JYA6_9EUKA</name>
<dbReference type="VEuPathDB" id="TrichDB:TRFO_28881"/>
<dbReference type="AlphaFoldDB" id="A0A1J4JYA6"/>
<dbReference type="GO" id="GO:0005524">
    <property type="term" value="F:ATP binding"/>
    <property type="evidence" value="ECO:0007669"/>
    <property type="project" value="UniProtKB-UniRule"/>
</dbReference>
<keyword evidence="6" id="KW-0808">Transferase</keyword>
<evidence type="ECO:0000256" key="4">
    <source>
        <dbReference type="RuleBase" id="RU000304"/>
    </source>
</evidence>
<dbReference type="PROSITE" id="PS00108">
    <property type="entry name" value="PROTEIN_KINASE_ST"/>
    <property type="match status" value="1"/>
</dbReference>
<keyword evidence="4" id="KW-0723">Serine/threonine-protein kinase</keyword>
<dbReference type="Gene3D" id="1.10.510.10">
    <property type="entry name" value="Transferase(Phosphotransferase) domain 1"/>
    <property type="match status" value="1"/>
</dbReference>
<evidence type="ECO:0000256" key="1">
    <source>
        <dbReference type="ARBA" id="ARBA00022741"/>
    </source>
</evidence>
<comment type="similarity">
    <text evidence="4">Belongs to the protein kinase superfamily.</text>
</comment>
<gene>
    <name evidence="6" type="ORF">TRFO_28881</name>
</gene>
<evidence type="ECO:0000259" key="5">
    <source>
        <dbReference type="PROSITE" id="PS50011"/>
    </source>
</evidence>
<dbReference type="PROSITE" id="PS50011">
    <property type="entry name" value="PROTEIN_KINASE_DOM"/>
    <property type="match status" value="1"/>
</dbReference>
<reference evidence="6" key="1">
    <citation type="submission" date="2016-10" db="EMBL/GenBank/DDBJ databases">
        <authorList>
            <person name="Benchimol M."/>
            <person name="Almeida L.G."/>
            <person name="Vasconcelos A.T."/>
            <person name="Perreira-Neves A."/>
            <person name="Rosa I.A."/>
            <person name="Tasca T."/>
            <person name="Bogo M.R."/>
            <person name="de Souza W."/>
        </authorList>
    </citation>
    <scope>NUCLEOTIDE SEQUENCE [LARGE SCALE GENOMIC DNA]</scope>
    <source>
        <strain evidence="6">K</strain>
    </source>
</reference>
<dbReference type="OrthoDB" id="40902at2759"/>
<dbReference type="Pfam" id="PF00069">
    <property type="entry name" value="Pkinase"/>
    <property type="match status" value="1"/>
</dbReference>
<feature type="binding site" evidence="3">
    <location>
        <position position="44"/>
    </location>
    <ligand>
        <name>ATP</name>
        <dbReference type="ChEBI" id="CHEBI:30616"/>
    </ligand>
</feature>
<evidence type="ECO:0000256" key="3">
    <source>
        <dbReference type="PROSITE-ProRule" id="PRU10141"/>
    </source>
</evidence>
<evidence type="ECO:0000313" key="7">
    <source>
        <dbReference type="Proteomes" id="UP000179807"/>
    </source>
</evidence>
<dbReference type="InterPro" id="IPR017441">
    <property type="entry name" value="Protein_kinase_ATP_BS"/>
</dbReference>
<dbReference type="InterPro" id="IPR008271">
    <property type="entry name" value="Ser/Thr_kinase_AS"/>
</dbReference>
<dbReference type="InterPro" id="IPR000719">
    <property type="entry name" value="Prot_kinase_dom"/>
</dbReference>
<dbReference type="EMBL" id="MLAK01000818">
    <property type="protein sequence ID" value="OHT03682.1"/>
    <property type="molecule type" value="Genomic_DNA"/>
</dbReference>
<keyword evidence="1 3" id="KW-0547">Nucleotide-binding</keyword>
<dbReference type="SMART" id="SM00220">
    <property type="entry name" value="S_TKc"/>
    <property type="match status" value="1"/>
</dbReference>
<comment type="caution">
    <text evidence="6">The sequence shown here is derived from an EMBL/GenBank/DDBJ whole genome shotgun (WGS) entry which is preliminary data.</text>
</comment>
<dbReference type="CDD" id="cd14003">
    <property type="entry name" value="STKc_AMPK-like"/>
    <property type="match status" value="1"/>
</dbReference>
<dbReference type="GO" id="GO:0035556">
    <property type="term" value="P:intracellular signal transduction"/>
    <property type="evidence" value="ECO:0007669"/>
    <property type="project" value="TreeGrafter"/>
</dbReference>
<sequence>MNPKSIVTPERIGPYIFRGTLGCGSFSVVKLVAEVTTNQLFACKVVPINNLYSNSPSISENSPSTAHYPYSNTSSRFETEIRIIQQLRHPGIVQLYDLLKDEKYYYIITELCPNGELFQYILENQRLDELQARYFLKQILEALKYVHTLGIVHRDIKPENLLITQDGHIKINDFGFSRFVNSKGLADTPCGSPCYASPECIRGGSYDGRKSDVWSVGVVSYAMVTGELPWTKKNQLQLFDQIKNGEYNVPTYLSEPCRNFIKGMMEPDPERRMTIDQALSHPWIINTPCHRVLQQSPHLLQISLKKLDKFFGRDPSESNIEVGLMRSCSTMMTSIEDTVREISTKARPERQTARAAAKNMLFPRRSLPVQGSKIIPGSKK</sequence>
<dbReference type="GO" id="GO:0005737">
    <property type="term" value="C:cytoplasm"/>
    <property type="evidence" value="ECO:0007669"/>
    <property type="project" value="TreeGrafter"/>
</dbReference>
<accession>A0A1J4JYA6</accession>
<dbReference type="RefSeq" id="XP_068356818.1">
    <property type="nucleotide sequence ID" value="XM_068506438.1"/>
</dbReference>
<feature type="domain" description="Protein kinase" evidence="5">
    <location>
        <begin position="15"/>
        <end position="284"/>
    </location>
</feature>
<keyword evidence="2 3" id="KW-0067">ATP-binding</keyword>
<evidence type="ECO:0000256" key="2">
    <source>
        <dbReference type="ARBA" id="ARBA00022840"/>
    </source>
</evidence>
<dbReference type="SUPFAM" id="SSF56112">
    <property type="entry name" value="Protein kinase-like (PK-like)"/>
    <property type="match status" value="1"/>
</dbReference>
<dbReference type="PROSITE" id="PS00107">
    <property type="entry name" value="PROTEIN_KINASE_ATP"/>
    <property type="match status" value="1"/>
</dbReference>
<keyword evidence="6" id="KW-0418">Kinase</keyword>
<dbReference type="Proteomes" id="UP000179807">
    <property type="component" value="Unassembled WGS sequence"/>
</dbReference>
<dbReference type="PANTHER" id="PTHR24346:SF30">
    <property type="entry name" value="MATERNAL EMBRYONIC LEUCINE ZIPPER KINASE"/>
    <property type="match status" value="1"/>
</dbReference>
<keyword evidence="7" id="KW-1185">Reference proteome</keyword>
<dbReference type="GeneID" id="94841142"/>
<proteinExistence type="inferred from homology"/>
<dbReference type="PANTHER" id="PTHR24346">
    <property type="entry name" value="MAP/MICROTUBULE AFFINITY-REGULATING KINASE"/>
    <property type="match status" value="1"/>
</dbReference>
<dbReference type="FunFam" id="1.10.510.10:FF:000956">
    <property type="entry name" value="CAMK family protein kinase"/>
    <property type="match status" value="1"/>
</dbReference>
<protein>
    <submittedName>
        <fullName evidence="6">CAMK family protein kinase</fullName>
    </submittedName>
</protein>
<organism evidence="6 7">
    <name type="scientific">Tritrichomonas foetus</name>
    <dbReference type="NCBI Taxonomy" id="1144522"/>
    <lineage>
        <taxon>Eukaryota</taxon>
        <taxon>Metamonada</taxon>
        <taxon>Parabasalia</taxon>
        <taxon>Tritrichomonadida</taxon>
        <taxon>Tritrichomonadidae</taxon>
        <taxon>Tritrichomonas</taxon>
    </lineage>
</organism>